<dbReference type="PANTHER" id="PTHR24413">
    <property type="entry name" value="SPECKLE-TYPE POZ PROTEIN"/>
    <property type="match status" value="1"/>
</dbReference>
<dbReference type="SMART" id="SM00225">
    <property type="entry name" value="BTB"/>
    <property type="match status" value="1"/>
</dbReference>
<dbReference type="Gene3D" id="6.20.250.50">
    <property type="match status" value="1"/>
</dbReference>
<dbReference type="PROSITE" id="PS50097">
    <property type="entry name" value="BTB"/>
    <property type="match status" value="1"/>
</dbReference>
<dbReference type="Gene3D" id="2.60.210.10">
    <property type="entry name" value="Apoptosis, Tumor Necrosis Factor Receptor Associated Protein 2, Chain A"/>
    <property type="match status" value="1"/>
</dbReference>
<dbReference type="CDD" id="cd18345">
    <property type="entry name" value="BTB_POZ_roadkill-like"/>
    <property type="match status" value="1"/>
</dbReference>
<dbReference type="OrthoDB" id="6359816at2759"/>
<dbReference type="SMART" id="SM00061">
    <property type="entry name" value="MATH"/>
    <property type="match status" value="1"/>
</dbReference>
<dbReference type="EMBL" id="CABPRJ010000951">
    <property type="protein sequence ID" value="VVC31868.1"/>
    <property type="molecule type" value="Genomic_DNA"/>
</dbReference>
<name>A0A5E4MI41_9HEMI</name>
<dbReference type="PROSITE" id="PS50144">
    <property type="entry name" value="MATH"/>
    <property type="match status" value="1"/>
</dbReference>
<dbReference type="Pfam" id="PF00651">
    <property type="entry name" value="BTB"/>
    <property type="match status" value="1"/>
</dbReference>
<dbReference type="GO" id="GO:0030163">
    <property type="term" value="P:protein catabolic process"/>
    <property type="evidence" value="ECO:0007669"/>
    <property type="project" value="UniProtKB-ARBA"/>
</dbReference>
<dbReference type="FunFam" id="3.30.710.10:FF:000008">
    <property type="entry name" value="Speckle-type POZ protein-like a"/>
    <property type="match status" value="1"/>
</dbReference>
<dbReference type="AlphaFoldDB" id="A0A5E4MI41"/>
<proteinExistence type="predicted"/>
<organism evidence="3 4">
    <name type="scientific">Cinara cedri</name>
    <dbReference type="NCBI Taxonomy" id="506608"/>
    <lineage>
        <taxon>Eukaryota</taxon>
        <taxon>Metazoa</taxon>
        <taxon>Ecdysozoa</taxon>
        <taxon>Arthropoda</taxon>
        <taxon>Hexapoda</taxon>
        <taxon>Insecta</taxon>
        <taxon>Pterygota</taxon>
        <taxon>Neoptera</taxon>
        <taxon>Paraneoptera</taxon>
        <taxon>Hemiptera</taxon>
        <taxon>Sternorrhyncha</taxon>
        <taxon>Aphidomorpha</taxon>
        <taxon>Aphidoidea</taxon>
        <taxon>Aphididae</taxon>
        <taxon>Lachninae</taxon>
        <taxon>Cinara</taxon>
    </lineage>
</organism>
<evidence type="ECO:0000259" key="1">
    <source>
        <dbReference type="PROSITE" id="PS50097"/>
    </source>
</evidence>
<evidence type="ECO:0000259" key="2">
    <source>
        <dbReference type="PROSITE" id="PS50144"/>
    </source>
</evidence>
<dbReference type="SUPFAM" id="SSF54695">
    <property type="entry name" value="POZ domain"/>
    <property type="match status" value="1"/>
</dbReference>
<dbReference type="Gene3D" id="6.10.250.3030">
    <property type="match status" value="1"/>
</dbReference>
<feature type="domain" description="MATH" evidence="2">
    <location>
        <begin position="32"/>
        <end position="179"/>
    </location>
</feature>
<accession>A0A5E4MI41</accession>
<sequence>MSDSQLPSSPTSLETNTPMAENWCYTQAKIIKYSCMWTINNFSFCEKVLKSNPFSAGMNKNLKWCLRMNPKGVSKENEDYLSLFLSLSSCNMTEENKNYLSLFLSLFPSRKTAVVRAKYKFSILNAKREETKIKKSQKANRFIQGQNCWGFKKFIKRDFLLDETNSLLPDDNLTIFCEVRVITGSVQISGPYNAIQLKVPECHLPNDLGNLFEVQKFSDVTLSINGREFQAHKAILAARSPVFAAMFEHEMKERKQNCVTITDVDHEVLREMLRFIYTGRAENLKRMANDLLVAADKYALESLKVMCEEALCNNLSIDNVTDILILADVYSADQLKVQTIYYINTHATNVIETIGWKTMIQSHPHLIAEVFHAFATQQIPSIGPPPKHIKQS</sequence>
<dbReference type="SUPFAM" id="SSF49599">
    <property type="entry name" value="TRAF domain-like"/>
    <property type="match status" value="2"/>
</dbReference>
<gene>
    <name evidence="3" type="ORF">CINCED_3A004357</name>
</gene>
<dbReference type="InterPro" id="IPR002083">
    <property type="entry name" value="MATH/TRAF_dom"/>
</dbReference>
<dbReference type="Gene3D" id="3.30.710.10">
    <property type="entry name" value="Potassium Channel Kv1.1, Chain A"/>
    <property type="match status" value="1"/>
</dbReference>
<dbReference type="InterPro" id="IPR011333">
    <property type="entry name" value="SKP1/BTB/POZ_sf"/>
</dbReference>
<reference evidence="3 4" key="1">
    <citation type="submission" date="2019-08" db="EMBL/GenBank/DDBJ databases">
        <authorList>
            <person name="Alioto T."/>
            <person name="Alioto T."/>
            <person name="Gomez Garrido J."/>
        </authorList>
    </citation>
    <scope>NUCLEOTIDE SEQUENCE [LARGE SCALE GENOMIC DNA]</scope>
</reference>
<dbReference type="Pfam" id="PF22486">
    <property type="entry name" value="MATH_2"/>
    <property type="match status" value="2"/>
</dbReference>
<protein>
    <submittedName>
        <fullName evidence="3">BTB/POZ domain,TRAF-like,MATH/TRAF domain,SKP1/BTB/POZ domain,SPOP, C-terminal BACK-like</fullName>
    </submittedName>
</protein>
<evidence type="ECO:0000313" key="3">
    <source>
        <dbReference type="EMBL" id="VVC31868.1"/>
    </source>
</evidence>
<dbReference type="Proteomes" id="UP000325440">
    <property type="component" value="Unassembled WGS sequence"/>
</dbReference>
<evidence type="ECO:0000313" key="4">
    <source>
        <dbReference type="Proteomes" id="UP000325440"/>
    </source>
</evidence>
<dbReference type="InterPro" id="IPR000210">
    <property type="entry name" value="BTB/POZ_dom"/>
</dbReference>
<dbReference type="InterPro" id="IPR008974">
    <property type="entry name" value="TRAF-like"/>
</dbReference>
<keyword evidence="4" id="KW-1185">Reference proteome</keyword>
<feature type="domain" description="BTB" evidence="1">
    <location>
        <begin position="218"/>
        <end position="285"/>
    </location>
</feature>